<dbReference type="RefSeq" id="WP_170130357.1">
    <property type="nucleotide sequence ID" value="NZ_FMVW01000001.1"/>
</dbReference>
<dbReference type="InterPro" id="IPR029063">
    <property type="entry name" value="SAM-dependent_MTases_sf"/>
</dbReference>
<sequence>MASVSIEDWTSGMRYAATQGARVAWYTGHGLVMRRMVRRIAARHPEATPRVEPPSTPVPSMGRLLRDVAALLARDYANARAGLYPLPDGEEADFRQLVATSRAFFADVPEVARRRREGAHQEIGATFEGRRPRYYMQNFHFQSGGWMTEESARLYDMQVEVLFSGAAGAMRRQALVPVANALKGRDQRACLAADIACGTGRFTAELRGAYPRLPLFATDLSESYLNETRRHIGRVATLRPAVAKAEALPLADASLDVATAIYLFHELPPKVRRQVAEEIARVMKPGGTFVLVDSLQTGDAPDYDGLLELFPQLFHEPYYQGYLKEDLARIFAQHGLVLKESRNAFFSKVMEFRKERSS</sequence>
<dbReference type="InterPro" id="IPR050508">
    <property type="entry name" value="Methyltransf_Superfamily"/>
</dbReference>
<dbReference type="EMBL" id="FMVW01000001">
    <property type="protein sequence ID" value="SCZ21962.1"/>
    <property type="molecule type" value="Genomic_DNA"/>
</dbReference>
<dbReference type="PANTHER" id="PTHR42912">
    <property type="entry name" value="METHYLTRANSFERASE"/>
    <property type="match status" value="1"/>
</dbReference>
<evidence type="ECO:0000313" key="2">
    <source>
        <dbReference type="EMBL" id="SCZ21962.1"/>
    </source>
</evidence>
<dbReference type="GO" id="GO:0008168">
    <property type="term" value="F:methyltransferase activity"/>
    <property type="evidence" value="ECO:0007669"/>
    <property type="project" value="UniProtKB-KW"/>
</dbReference>
<dbReference type="AlphaFoldDB" id="A0A1G5M9S9"/>
<name>A0A1G5M9S9_AFIMA</name>
<accession>A0A1G5M9S9</accession>
<dbReference type="Gene3D" id="3.40.50.150">
    <property type="entry name" value="Vaccinia Virus protein VP39"/>
    <property type="match status" value="1"/>
</dbReference>
<evidence type="ECO:0000313" key="3">
    <source>
        <dbReference type="Proteomes" id="UP000199347"/>
    </source>
</evidence>
<organism evidence="2 3">
    <name type="scientific">Afifella marina DSM 2698</name>
    <dbReference type="NCBI Taxonomy" id="1120955"/>
    <lineage>
        <taxon>Bacteria</taxon>
        <taxon>Pseudomonadati</taxon>
        <taxon>Pseudomonadota</taxon>
        <taxon>Alphaproteobacteria</taxon>
        <taxon>Hyphomicrobiales</taxon>
        <taxon>Afifellaceae</taxon>
        <taxon>Afifella</taxon>
    </lineage>
</organism>
<dbReference type="CDD" id="cd02440">
    <property type="entry name" value="AdoMet_MTases"/>
    <property type="match status" value="1"/>
</dbReference>
<dbReference type="STRING" id="1120955.SAMN03080610_00353"/>
<keyword evidence="2" id="KW-0489">Methyltransferase</keyword>
<dbReference type="SUPFAM" id="SSF53335">
    <property type="entry name" value="S-adenosyl-L-methionine-dependent methyltransferases"/>
    <property type="match status" value="1"/>
</dbReference>
<reference evidence="2 3" key="1">
    <citation type="submission" date="2016-10" db="EMBL/GenBank/DDBJ databases">
        <authorList>
            <person name="de Groot N.N."/>
        </authorList>
    </citation>
    <scope>NUCLEOTIDE SEQUENCE [LARGE SCALE GENOMIC DNA]</scope>
    <source>
        <strain evidence="2 3">DSM 2698</strain>
    </source>
</reference>
<keyword evidence="3" id="KW-1185">Reference proteome</keyword>
<gene>
    <name evidence="2" type="ORF">SAMN03080610_00353</name>
</gene>
<dbReference type="PANTHER" id="PTHR42912:SF81">
    <property type="entry name" value="METHYLTRANSFERASE DOMAIN-CONTAINING PROTEIN"/>
    <property type="match status" value="1"/>
</dbReference>
<dbReference type="GO" id="GO:0032259">
    <property type="term" value="P:methylation"/>
    <property type="evidence" value="ECO:0007669"/>
    <property type="project" value="UniProtKB-KW"/>
</dbReference>
<dbReference type="Proteomes" id="UP000199347">
    <property type="component" value="Unassembled WGS sequence"/>
</dbReference>
<evidence type="ECO:0000259" key="1">
    <source>
        <dbReference type="Pfam" id="PF13649"/>
    </source>
</evidence>
<feature type="domain" description="Methyltransferase" evidence="1">
    <location>
        <begin position="193"/>
        <end position="287"/>
    </location>
</feature>
<proteinExistence type="predicted"/>
<dbReference type="Pfam" id="PF13649">
    <property type="entry name" value="Methyltransf_25"/>
    <property type="match status" value="1"/>
</dbReference>
<dbReference type="InterPro" id="IPR041698">
    <property type="entry name" value="Methyltransf_25"/>
</dbReference>
<protein>
    <submittedName>
        <fullName evidence="2">Methyltransferase domain-containing protein</fullName>
    </submittedName>
</protein>
<keyword evidence="2" id="KW-0808">Transferase</keyword>